<dbReference type="AlphaFoldDB" id="C0QGN2"/>
<comment type="similarity">
    <text evidence="1">Belongs to the DNA polymerase type-Y family.</text>
</comment>
<organism evidence="3 4">
    <name type="scientific">Desulforapulum autotrophicum (strain ATCC 43914 / DSM 3382 / VKM B-1955 / HRM2)</name>
    <name type="common">Desulfobacterium autotrophicum</name>
    <dbReference type="NCBI Taxonomy" id="177437"/>
    <lineage>
        <taxon>Bacteria</taxon>
        <taxon>Pseudomonadati</taxon>
        <taxon>Thermodesulfobacteriota</taxon>
        <taxon>Desulfobacteria</taxon>
        <taxon>Desulfobacterales</taxon>
        <taxon>Desulfobacteraceae</taxon>
        <taxon>Desulforapulum</taxon>
    </lineage>
</organism>
<proteinExistence type="inferred from homology"/>
<evidence type="ECO:0000259" key="2">
    <source>
        <dbReference type="PROSITE" id="PS50173"/>
    </source>
</evidence>
<keyword evidence="4" id="KW-1185">Reference proteome</keyword>
<dbReference type="PROSITE" id="PS50173">
    <property type="entry name" value="UMUC"/>
    <property type="match status" value="1"/>
</dbReference>
<dbReference type="GO" id="GO:0009432">
    <property type="term" value="P:SOS response"/>
    <property type="evidence" value="ECO:0007669"/>
    <property type="project" value="TreeGrafter"/>
</dbReference>
<dbReference type="STRING" id="177437.HRM2_03880"/>
<evidence type="ECO:0000313" key="4">
    <source>
        <dbReference type="Proteomes" id="UP000000442"/>
    </source>
</evidence>
<accession>C0QGN2</accession>
<sequence length="137" mass="15366">MIVLSNNDGCDVARSNEAKALGIAMGAHFFQIKSIVKGNGVRVFSSNYPLYGDMSNRVMQTLAPFTPAMEIYSIDEAFLDLTNFVFTDLVDYAQKMRNTVKKIPAFLYPLALHPPKPLQKLPTELPKNQPKPMVCWI</sequence>
<dbReference type="InterPro" id="IPR050116">
    <property type="entry name" value="DNA_polymerase-Y"/>
</dbReference>
<dbReference type="Pfam" id="PF00817">
    <property type="entry name" value="IMS"/>
    <property type="match status" value="1"/>
</dbReference>
<dbReference type="HOGENOM" id="CLU_1861935_0_0_7"/>
<dbReference type="PANTHER" id="PTHR11076">
    <property type="entry name" value="DNA REPAIR POLYMERASE UMUC / TRANSFERASE FAMILY MEMBER"/>
    <property type="match status" value="1"/>
</dbReference>
<name>C0QGN2_DESAH</name>
<dbReference type="GO" id="GO:0005829">
    <property type="term" value="C:cytosol"/>
    <property type="evidence" value="ECO:0007669"/>
    <property type="project" value="TreeGrafter"/>
</dbReference>
<dbReference type="InterPro" id="IPR001126">
    <property type="entry name" value="UmuC"/>
</dbReference>
<dbReference type="KEGG" id="dat:HRM2_03880"/>
<dbReference type="Proteomes" id="UP000000442">
    <property type="component" value="Chromosome"/>
</dbReference>
<dbReference type="GO" id="GO:0006281">
    <property type="term" value="P:DNA repair"/>
    <property type="evidence" value="ECO:0007669"/>
    <property type="project" value="InterPro"/>
</dbReference>
<gene>
    <name evidence="3" type="primary">umuC2</name>
    <name evidence="3" type="ordered locus">HRM2_03880</name>
</gene>
<dbReference type="PANTHER" id="PTHR11076:SF34">
    <property type="entry name" value="PROTEIN UMUC"/>
    <property type="match status" value="1"/>
</dbReference>
<evidence type="ECO:0000313" key="3">
    <source>
        <dbReference type="EMBL" id="ACN13507.1"/>
    </source>
</evidence>
<reference evidence="3 4" key="1">
    <citation type="journal article" date="2009" name="Environ. Microbiol.">
        <title>Genome sequence of Desulfobacterium autotrophicum HRM2, a marine sulfate reducer oxidizing organic carbon completely to carbon dioxide.</title>
        <authorList>
            <person name="Strittmatter A.W."/>
            <person name="Liesegang H."/>
            <person name="Rabus R."/>
            <person name="Decker I."/>
            <person name="Amann J."/>
            <person name="Andres S."/>
            <person name="Henne A."/>
            <person name="Fricke W.F."/>
            <person name="Martinez-Arias R."/>
            <person name="Bartels D."/>
            <person name="Goesmann A."/>
            <person name="Krause L."/>
            <person name="Puehler A."/>
            <person name="Klenk H.P."/>
            <person name="Richter M."/>
            <person name="Schuler M."/>
            <person name="Gloeckner F.O."/>
            <person name="Meyerdierks A."/>
            <person name="Gottschalk G."/>
            <person name="Amann R."/>
        </authorList>
    </citation>
    <scope>NUCLEOTIDE SEQUENCE [LARGE SCALE GENOMIC DNA]</scope>
    <source>
        <strain evidence="4">ATCC 43914 / DSM 3382 / HRM2</strain>
    </source>
</reference>
<dbReference type="InterPro" id="IPR043502">
    <property type="entry name" value="DNA/RNA_pol_sf"/>
</dbReference>
<dbReference type="EMBL" id="CP001087">
    <property type="protein sequence ID" value="ACN13507.1"/>
    <property type="molecule type" value="Genomic_DNA"/>
</dbReference>
<dbReference type="InterPro" id="IPR043128">
    <property type="entry name" value="Rev_trsase/Diguanyl_cyclase"/>
</dbReference>
<dbReference type="GO" id="GO:0003887">
    <property type="term" value="F:DNA-directed DNA polymerase activity"/>
    <property type="evidence" value="ECO:0007669"/>
    <property type="project" value="TreeGrafter"/>
</dbReference>
<dbReference type="SUPFAM" id="SSF56672">
    <property type="entry name" value="DNA/RNA polymerases"/>
    <property type="match status" value="1"/>
</dbReference>
<dbReference type="eggNOG" id="COG0389">
    <property type="taxonomic scope" value="Bacteria"/>
</dbReference>
<dbReference type="GO" id="GO:0042276">
    <property type="term" value="P:error-prone translesion synthesis"/>
    <property type="evidence" value="ECO:0007669"/>
    <property type="project" value="TreeGrafter"/>
</dbReference>
<feature type="domain" description="UmuC" evidence="2">
    <location>
        <begin position="1"/>
        <end position="127"/>
    </location>
</feature>
<protein>
    <submittedName>
        <fullName evidence="3">UmuC2</fullName>
    </submittedName>
</protein>
<dbReference type="Gene3D" id="3.30.70.270">
    <property type="match status" value="1"/>
</dbReference>
<evidence type="ECO:0000256" key="1">
    <source>
        <dbReference type="ARBA" id="ARBA00010945"/>
    </source>
</evidence>